<comment type="caution">
    <text evidence="2">The sequence shown here is derived from an EMBL/GenBank/DDBJ whole genome shotgun (WGS) entry which is preliminary data.</text>
</comment>
<dbReference type="AlphaFoldDB" id="A0A815AS56"/>
<organism evidence="2 4">
    <name type="scientific">Didymodactylos carnosus</name>
    <dbReference type="NCBI Taxonomy" id="1234261"/>
    <lineage>
        <taxon>Eukaryota</taxon>
        <taxon>Metazoa</taxon>
        <taxon>Spiralia</taxon>
        <taxon>Gnathifera</taxon>
        <taxon>Rotifera</taxon>
        <taxon>Eurotatoria</taxon>
        <taxon>Bdelloidea</taxon>
        <taxon>Philodinida</taxon>
        <taxon>Philodinidae</taxon>
        <taxon>Didymodactylos</taxon>
    </lineage>
</organism>
<dbReference type="PANTHER" id="PTHR36696">
    <property type="entry name" value="AGAP012002-PA"/>
    <property type="match status" value="1"/>
</dbReference>
<dbReference type="EMBL" id="CAJOBC010017568">
    <property type="protein sequence ID" value="CAF4033335.1"/>
    <property type="molecule type" value="Genomic_DNA"/>
</dbReference>
<dbReference type="Proteomes" id="UP000663829">
    <property type="component" value="Unassembled WGS sequence"/>
</dbReference>
<keyword evidence="4" id="KW-1185">Reference proteome</keyword>
<gene>
    <name evidence="2" type="ORF">GPM918_LOCUS26473</name>
    <name evidence="3" type="ORF">SRO942_LOCUS26635</name>
</gene>
<dbReference type="Proteomes" id="UP000681722">
    <property type="component" value="Unassembled WGS sequence"/>
</dbReference>
<dbReference type="InterPro" id="IPR011992">
    <property type="entry name" value="EF-hand-dom_pair"/>
</dbReference>
<proteinExistence type="predicted"/>
<evidence type="ECO:0000313" key="2">
    <source>
        <dbReference type="EMBL" id="CAF1258251.1"/>
    </source>
</evidence>
<evidence type="ECO:0000313" key="4">
    <source>
        <dbReference type="Proteomes" id="UP000663829"/>
    </source>
</evidence>
<name>A0A815AS56_9BILA</name>
<dbReference type="SUPFAM" id="SSF47473">
    <property type="entry name" value="EF-hand"/>
    <property type="match status" value="1"/>
</dbReference>
<accession>A0A815AS56</accession>
<reference evidence="2" key="1">
    <citation type="submission" date="2021-02" db="EMBL/GenBank/DDBJ databases">
        <authorList>
            <person name="Nowell W R."/>
        </authorList>
    </citation>
    <scope>NUCLEOTIDE SEQUENCE</scope>
</reference>
<dbReference type="OrthoDB" id="10021598at2759"/>
<feature type="region of interest" description="Disordered" evidence="1">
    <location>
        <begin position="1"/>
        <end position="22"/>
    </location>
</feature>
<dbReference type="EMBL" id="CAJNOQ010010682">
    <property type="protein sequence ID" value="CAF1258251.1"/>
    <property type="molecule type" value="Genomic_DNA"/>
</dbReference>
<sequence length="197" mass="22707">MTDEETDDATTTTVTDGPSDIPDLTDFNIDGDNVKRNYGVSVILSQQASRFSMPFDLKQFETLTPREYLEKYCRVSNRRHALYKRIFDKHKGTDGELTTKVLSEALSDAYMRTVDHQYIQQVILLLDLKSGDKITFAQFEGIAAFSERYFFNVFARAETAEVALQKDIIERLDFSALKWKLHGIKITNQLRHILKLI</sequence>
<dbReference type="PANTHER" id="PTHR36696:SF1">
    <property type="entry name" value="EF-HAND DOMAIN-CONTAINING PROTEIN"/>
    <property type="match status" value="1"/>
</dbReference>
<evidence type="ECO:0000256" key="1">
    <source>
        <dbReference type="SAM" id="MobiDB-lite"/>
    </source>
</evidence>
<protein>
    <submittedName>
        <fullName evidence="2">Uncharacterized protein</fullName>
    </submittedName>
</protein>
<evidence type="ECO:0000313" key="3">
    <source>
        <dbReference type="EMBL" id="CAF4033335.1"/>
    </source>
</evidence>